<name>A0A7W7KC79_9SPHN</name>
<evidence type="ECO:0000313" key="3">
    <source>
        <dbReference type="Proteomes" id="UP000555448"/>
    </source>
</evidence>
<organism evidence="2 3">
    <name type="scientific">Novosphingobium chloroacetimidivorans</name>
    <dbReference type="NCBI Taxonomy" id="1428314"/>
    <lineage>
        <taxon>Bacteria</taxon>
        <taxon>Pseudomonadati</taxon>
        <taxon>Pseudomonadota</taxon>
        <taxon>Alphaproteobacteria</taxon>
        <taxon>Sphingomonadales</taxon>
        <taxon>Sphingomonadaceae</taxon>
        <taxon>Novosphingobium</taxon>
    </lineage>
</organism>
<accession>A0A7W7KC79</accession>
<reference evidence="2 3" key="1">
    <citation type="submission" date="2020-08" db="EMBL/GenBank/DDBJ databases">
        <title>Functional genomics of gut bacteria from endangered species of beetles.</title>
        <authorList>
            <person name="Carlos-Shanley C."/>
        </authorList>
    </citation>
    <scope>NUCLEOTIDE SEQUENCE [LARGE SCALE GENOMIC DNA]</scope>
    <source>
        <strain evidence="2 3">S00245</strain>
    </source>
</reference>
<feature type="compositionally biased region" description="Basic and acidic residues" evidence="1">
    <location>
        <begin position="1"/>
        <end position="11"/>
    </location>
</feature>
<dbReference type="AlphaFoldDB" id="A0A7W7KC79"/>
<dbReference type="RefSeq" id="WP_184248272.1">
    <property type="nucleotide sequence ID" value="NZ_JACHLR010000017.1"/>
</dbReference>
<evidence type="ECO:0000256" key="1">
    <source>
        <dbReference type="SAM" id="MobiDB-lite"/>
    </source>
</evidence>
<proteinExistence type="predicted"/>
<feature type="region of interest" description="Disordered" evidence="1">
    <location>
        <begin position="1"/>
        <end position="36"/>
    </location>
</feature>
<protein>
    <submittedName>
        <fullName evidence="2">Uncharacterized protein</fullName>
    </submittedName>
</protein>
<dbReference type="Proteomes" id="UP000555448">
    <property type="component" value="Unassembled WGS sequence"/>
</dbReference>
<dbReference type="EMBL" id="JACHLR010000017">
    <property type="protein sequence ID" value="MBB4860111.1"/>
    <property type="molecule type" value="Genomic_DNA"/>
</dbReference>
<evidence type="ECO:0000313" key="2">
    <source>
        <dbReference type="EMBL" id="MBB4860111.1"/>
    </source>
</evidence>
<keyword evidence="3" id="KW-1185">Reference proteome</keyword>
<comment type="caution">
    <text evidence="2">The sequence shown here is derived from an EMBL/GenBank/DDBJ whole genome shotgun (WGS) entry which is preliminary data.</text>
</comment>
<gene>
    <name evidence="2" type="ORF">HNO88_003452</name>
</gene>
<sequence length="293" mass="33669">MIDKSRPPLDPKRRRKRQTLPAFTPVPRLTTRHDGWTPERQRGFIEALADTGSVKHAAHAVNMTPEGAYLLRRHPEATSFRRAWEAALSLGVQRLEDVAMERALHGVEQPVYSYGKLIGTRRVVNDALLMFLLRNRAPHRFTADSVQTLDAASQSSLKRLKREWRAEWEKERTEQAAREQAPDAIADRLDQRIAGLHTQWVQDMNPETLRYYLAFRLALRAQRNELSLAELEVDPLAPDFDAGAILMANEANLPTHIRERTQELGGDMDTARSYCAPRLSWRDEEDDDEEEEE</sequence>